<accession>A0A1F7GK38</accession>
<evidence type="ECO:0000313" key="2">
    <source>
        <dbReference type="EMBL" id="OGK19269.1"/>
    </source>
</evidence>
<keyword evidence="1" id="KW-1133">Transmembrane helix</keyword>
<dbReference type="EMBL" id="MFZI01000051">
    <property type="protein sequence ID" value="OGK19269.1"/>
    <property type="molecule type" value="Genomic_DNA"/>
</dbReference>
<gene>
    <name evidence="2" type="ORF">A2866_01565</name>
</gene>
<evidence type="ECO:0000256" key="1">
    <source>
        <dbReference type="SAM" id="Phobius"/>
    </source>
</evidence>
<reference evidence="2 3" key="1">
    <citation type="journal article" date="2016" name="Nat. Commun.">
        <title>Thousands of microbial genomes shed light on interconnected biogeochemical processes in an aquifer system.</title>
        <authorList>
            <person name="Anantharaman K."/>
            <person name="Brown C.T."/>
            <person name="Hug L.A."/>
            <person name="Sharon I."/>
            <person name="Castelle C.J."/>
            <person name="Probst A.J."/>
            <person name="Thomas B.C."/>
            <person name="Singh A."/>
            <person name="Wilkins M.J."/>
            <person name="Karaoz U."/>
            <person name="Brodie E.L."/>
            <person name="Williams K.H."/>
            <person name="Hubbard S.S."/>
            <person name="Banfield J.F."/>
        </authorList>
    </citation>
    <scope>NUCLEOTIDE SEQUENCE [LARGE SCALE GENOMIC DNA]</scope>
</reference>
<organism evidence="2 3">
    <name type="scientific">Candidatus Roizmanbacteria bacterium RIFCSPHIGHO2_01_FULL_39_8</name>
    <dbReference type="NCBI Taxonomy" id="1802033"/>
    <lineage>
        <taxon>Bacteria</taxon>
        <taxon>Candidatus Roizmaniibacteriota</taxon>
    </lineage>
</organism>
<dbReference type="AlphaFoldDB" id="A0A1F7GK38"/>
<evidence type="ECO:0000313" key="3">
    <source>
        <dbReference type="Proteomes" id="UP000177026"/>
    </source>
</evidence>
<sequence>MKNKYLFYIFAGLFVVDILIFGIISFPVLVIGGVLLRILQQYQKNKEFPKGKTIFGIVFSLLFIFIALARIFQLK</sequence>
<feature type="transmembrane region" description="Helical" evidence="1">
    <location>
        <begin position="6"/>
        <end position="39"/>
    </location>
</feature>
<keyword evidence="1" id="KW-0472">Membrane</keyword>
<dbReference type="Proteomes" id="UP000177026">
    <property type="component" value="Unassembled WGS sequence"/>
</dbReference>
<proteinExistence type="predicted"/>
<comment type="caution">
    <text evidence="2">The sequence shown here is derived from an EMBL/GenBank/DDBJ whole genome shotgun (WGS) entry which is preliminary data.</text>
</comment>
<name>A0A1F7GK38_9BACT</name>
<protein>
    <submittedName>
        <fullName evidence="2">Uncharacterized protein</fullName>
    </submittedName>
</protein>
<keyword evidence="1" id="KW-0812">Transmembrane</keyword>
<feature type="transmembrane region" description="Helical" evidence="1">
    <location>
        <begin position="51"/>
        <end position="72"/>
    </location>
</feature>